<dbReference type="Proteomes" id="UP000000542">
    <property type="component" value="Chromosome 34"/>
</dbReference>
<dbReference type="OMA" id="TQCNIHG"/>
<dbReference type="AlphaFoldDB" id="Q4Q2J6"/>
<dbReference type="VEuPathDB" id="TriTrypDB:LMJLV39_340040500"/>
<dbReference type="eggNOG" id="ENOG502SFJ5">
    <property type="taxonomic scope" value="Eukaryota"/>
</dbReference>
<dbReference type="InterPro" id="IPR032675">
    <property type="entry name" value="LRR_dom_sf"/>
</dbReference>
<name>Q4Q2J6_LEIMA</name>
<reference evidence="1 2" key="2">
    <citation type="journal article" date="2011" name="Genome Res.">
        <title>Chromosome and gene copy number variation allow major structural change between species and strains of Leishmania.</title>
        <authorList>
            <person name="Rogers M.B."/>
            <person name="Hilley J.D."/>
            <person name="Dickens N.J."/>
            <person name="Wilkes J."/>
            <person name="Bates P.A."/>
            <person name="Depledge D.P."/>
            <person name="Harris D."/>
            <person name="Her Y."/>
            <person name="Herzyk P."/>
            <person name="Imamura H."/>
            <person name="Otto T.D."/>
            <person name="Sanders M."/>
            <person name="Seeger K."/>
            <person name="Dujardin J.C."/>
            <person name="Berriman M."/>
            <person name="Smith D.F."/>
            <person name="Hertz-Fowler C."/>
            <person name="Mottram J.C."/>
        </authorList>
    </citation>
    <scope>NUCLEOTIDE SEQUENCE [LARGE SCALE GENOMIC DNA]</scope>
    <source>
        <strain evidence="2">MHOM/IL/81/Friedlin</strain>
    </source>
</reference>
<dbReference type="Gene3D" id="3.80.10.10">
    <property type="entry name" value="Ribonuclease Inhibitor"/>
    <property type="match status" value="1"/>
</dbReference>
<accession>Q4Q2J6</accession>
<dbReference type="InParanoid" id="Q4Q2J6"/>
<dbReference type="VEuPathDB" id="TriTrypDB:LmjF.34.3480"/>
<dbReference type="KEGG" id="lma:LMJF_34_3480"/>
<dbReference type="EMBL" id="FR796430">
    <property type="protein sequence ID" value="CAJ08069.1"/>
    <property type="molecule type" value="Genomic_DNA"/>
</dbReference>
<dbReference type="HOGENOM" id="CLU_1172609_0_0_1"/>
<gene>
    <name evidence="1" type="ORF">LMJF_34_3480</name>
</gene>
<dbReference type="GeneID" id="5655125"/>
<organism evidence="1 2">
    <name type="scientific">Leishmania major</name>
    <dbReference type="NCBI Taxonomy" id="5664"/>
    <lineage>
        <taxon>Eukaryota</taxon>
        <taxon>Discoba</taxon>
        <taxon>Euglenozoa</taxon>
        <taxon>Kinetoplastea</taxon>
        <taxon>Metakinetoplastina</taxon>
        <taxon>Trypanosomatida</taxon>
        <taxon>Trypanosomatidae</taxon>
        <taxon>Leishmaniinae</taxon>
        <taxon>Leishmania</taxon>
    </lineage>
</organism>
<dbReference type="RefSeq" id="XP_001686452.1">
    <property type="nucleotide sequence ID" value="XM_001686400.1"/>
</dbReference>
<evidence type="ECO:0000313" key="2">
    <source>
        <dbReference type="Proteomes" id="UP000000542"/>
    </source>
</evidence>
<protein>
    <recommendedName>
        <fullName evidence="3">Leucine-rich repeat protein</fullName>
    </recommendedName>
</protein>
<dbReference type="SUPFAM" id="SSF52047">
    <property type="entry name" value="RNI-like"/>
    <property type="match status" value="1"/>
</dbReference>
<dbReference type="VEuPathDB" id="TriTrypDB:LMJSD75_340040800"/>
<sequence length="237" mass="26153">MSTQEEPPQHTRLLLRRTLSTRSPLLLDEMRLPSMTPSPSIPYDVLLRRYIDVRDAARDLISADPRQSLNVRDTYLRLCQTHGYPLDNHYVGYLTRYVTVQAAIASGSARDMVDKVRHLDFLPTYVGKLAWLPIFVTLSDCVLLHSLSLSSQQLDSDLVLLLAHSLPPLVQLASLDVSGNPIGCTGVQALIRLVKSSPSLTQCNIHGAASIAPLTRRLEAALARNQEHTSPTAVASQ</sequence>
<evidence type="ECO:0000313" key="1">
    <source>
        <dbReference type="EMBL" id="CAJ08069.1"/>
    </source>
</evidence>
<evidence type="ECO:0008006" key="3">
    <source>
        <dbReference type="Google" id="ProtNLM"/>
    </source>
</evidence>
<dbReference type="VEuPathDB" id="TriTrypDB:LMJFC_340045300"/>
<reference evidence="1 2" key="1">
    <citation type="journal article" date="2005" name="Science">
        <title>The genome of the kinetoplastid parasite, Leishmania major.</title>
        <authorList>
            <person name="Ivens A.C."/>
            <person name="Peacock C.S."/>
            <person name="Worthey E.A."/>
            <person name="Murphy L."/>
            <person name="Aggarwal G."/>
            <person name="Berriman M."/>
            <person name="Sisk E."/>
            <person name="Rajandream M.A."/>
            <person name="Adlem E."/>
            <person name="Aert R."/>
            <person name="Anupama A."/>
            <person name="Apostolou Z."/>
            <person name="Attipoe P."/>
            <person name="Bason N."/>
            <person name="Bauser C."/>
            <person name="Beck A."/>
            <person name="Beverley S.M."/>
            <person name="Bianchettin G."/>
            <person name="Borzym K."/>
            <person name="Bothe G."/>
            <person name="Bruschi C.V."/>
            <person name="Collins M."/>
            <person name="Cadag E."/>
            <person name="Ciarloni L."/>
            <person name="Clayton C."/>
            <person name="Coulson R.M."/>
            <person name="Cronin A."/>
            <person name="Cruz A.K."/>
            <person name="Davies R.M."/>
            <person name="De Gaudenzi J."/>
            <person name="Dobson D.E."/>
            <person name="Duesterhoeft A."/>
            <person name="Fazelina G."/>
            <person name="Fosker N."/>
            <person name="Frasch A.C."/>
            <person name="Fraser A."/>
            <person name="Fuchs M."/>
            <person name="Gabel C."/>
            <person name="Goble A."/>
            <person name="Goffeau A."/>
            <person name="Harris D."/>
            <person name="Hertz-Fowler C."/>
            <person name="Hilbert H."/>
            <person name="Horn D."/>
            <person name="Huang Y."/>
            <person name="Klages S."/>
            <person name="Knights A."/>
            <person name="Kube M."/>
            <person name="Larke N."/>
            <person name="Litvin L."/>
            <person name="Lord A."/>
            <person name="Louie T."/>
            <person name="Marra M."/>
            <person name="Masuy D."/>
            <person name="Matthews K."/>
            <person name="Michaeli S."/>
            <person name="Mottram J.C."/>
            <person name="Muller-Auer S."/>
            <person name="Munden H."/>
            <person name="Nelson S."/>
            <person name="Norbertczak H."/>
            <person name="Oliver K."/>
            <person name="O'neil S."/>
            <person name="Pentony M."/>
            <person name="Pohl T.M."/>
            <person name="Price C."/>
            <person name="Purnelle B."/>
            <person name="Quail M.A."/>
            <person name="Rabbinowitsch E."/>
            <person name="Reinhardt R."/>
            <person name="Rieger M."/>
            <person name="Rinta J."/>
            <person name="Robben J."/>
            <person name="Robertson L."/>
            <person name="Ruiz J.C."/>
            <person name="Rutter S."/>
            <person name="Saunders D."/>
            <person name="Schafer M."/>
            <person name="Schein J."/>
            <person name="Schwartz D.C."/>
            <person name="Seeger K."/>
            <person name="Seyler A."/>
            <person name="Sharp S."/>
            <person name="Shin H."/>
            <person name="Sivam D."/>
            <person name="Squares R."/>
            <person name="Squares S."/>
            <person name="Tosato V."/>
            <person name="Vogt C."/>
            <person name="Volckaert G."/>
            <person name="Wambutt R."/>
            <person name="Warren T."/>
            <person name="Wedler H."/>
            <person name="Woodward J."/>
            <person name="Zhou S."/>
            <person name="Zimmermann W."/>
            <person name="Smith D.F."/>
            <person name="Blackwell J.M."/>
            <person name="Stuart K.D."/>
            <person name="Barrell B."/>
            <person name="Myler P.J."/>
        </authorList>
    </citation>
    <scope>NUCLEOTIDE SEQUENCE [LARGE SCALE GENOMIC DNA]</scope>
    <source>
        <strain evidence="2">MHOM/IL/81/Friedlin</strain>
    </source>
</reference>
<keyword evidence="2" id="KW-1185">Reference proteome</keyword>
<proteinExistence type="predicted"/>